<reference evidence="2" key="1">
    <citation type="submission" date="2020-03" db="EMBL/GenBank/DDBJ databases">
        <title>Complete genome sequence of sulfur-oxidizing bacterium skT11.</title>
        <authorList>
            <person name="Kanda M."/>
            <person name="Kojima H."/>
            <person name="Fukui M."/>
        </authorList>
    </citation>
    <scope>NUCLEOTIDE SEQUENCE [LARGE SCALE GENOMIC DNA]</scope>
    <source>
        <strain evidence="2">skT11</strain>
    </source>
</reference>
<proteinExistence type="predicted"/>
<name>A0A6F8VGM2_9PROT</name>
<dbReference type="InterPro" id="IPR023994">
    <property type="entry name" value="NiFe-hyd_HybE"/>
</dbReference>
<dbReference type="AlphaFoldDB" id="A0A6F8VGM2"/>
<dbReference type="Pfam" id="PF11939">
    <property type="entry name" value="NiFe-hyd_HybE"/>
    <property type="match status" value="1"/>
</dbReference>
<dbReference type="EMBL" id="AP022853">
    <property type="protein sequence ID" value="BCB27869.1"/>
    <property type="molecule type" value="Genomic_DNA"/>
</dbReference>
<organism evidence="1 2">
    <name type="scientific">Sulfurimicrobium lacus</name>
    <dbReference type="NCBI Taxonomy" id="2715678"/>
    <lineage>
        <taxon>Bacteria</taxon>
        <taxon>Pseudomonadati</taxon>
        <taxon>Pseudomonadota</taxon>
        <taxon>Betaproteobacteria</taxon>
        <taxon>Nitrosomonadales</taxon>
        <taxon>Sulfuricellaceae</taxon>
        <taxon>Sulfurimicrobium</taxon>
    </lineage>
</organism>
<dbReference type="Gene3D" id="3.30.1460.40">
    <property type="entry name" value="[NiFe]-hydrogenase assembly chaperone, HybE"/>
    <property type="match status" value="1"/>
</dbReference>
<dbReference type="RefSeq" id="WP_173066278.1">
    <property type="nucleotide sequence ID" value="NZ_AP022853.1"/>
</dbReference>
<keyword evidence="2" id="KW-1185">Reference proteome</keyword>
<protein>
    <submittedName>
        <fullName evidence="1">Uncharacterized protein</fullName>
    </submittedName>
</protein>
<evidence type="ECO:0000313" key="2">
    <source>
        <dbReference type="Proteomes" id="UP000502260"/>
    </source>
</evidence>
<sequence>MPEPAWEVGDAFLHDDQAVATAVSQCFEEIYRRQFHDEWLVNHDLPIEVRAFRRMEGWCVFLLLTPWMMSRLFIAERDPGIAIPPDWSAEQRAHAPYEVIGPALSFTLLGNAQQAHLNHTPMLGHYLVQPLVQSMERFAGADDVFAAWNDVIRTRNRVMEEQKRECGWQKEVSRREFFARLVRGKPAT</sequence>
<dbReference type="KEGG" id="slac:SKTS_27550"/>
<accession>A0A6F8VGM2</accession>
<dbReference type="InterPro" id="IPR038530">
    <property type="entry name" value="NiFe-hyd_HybE_sf"/>
</dbReference>
<gene>
    <name evidence="1" type="ORF">SKTS_27550</name>
</gene>
<evidence type="ECO:0000313" key="1">
    <source>
        <dbReference type="EMBL" id="BCB27869.1"/>
    </source>
</evidence>
<dbReference type="Proteomes" id="UP000502260">
    <property type="component" value="Chromosome"/>
</dbReference>